<dbReference type="GO" id="GO:0009082">
    <property type="term" value="P:branched-chain amino acid biosynthetic process"/>
    <property type="evidence" value="ECO:0007669"/>
    <property type="project" value="UniProtKB-KW"/>
</dbReference>
<evidence type="ECO:0000256" key="2">
    <source>
        <dbReference type="ARBA" id="ARBA00023304"/>
    </source>
</evidence>
<dbReference type="Gene3D" id="3.40.50.300">
    <property type="entry name" value="P-loop containing nucleotide triphosphate hydrolases"/>
    <property type="match status" value="1"/>
</dbReference>
<evidence type="ECO:0000256" key="1">
    <source>
        <dbReference type="ARBA" id="ARBA00009320"/>
    </source>
</evidence>
<protein>
    <submittedName>
        <fullName evidence="3">HAD family hydrolase</fullName>
    </submittedName>
</protein>
<evidence type="ECO:0000313" key="4">
    <source>
        <dbReference type="Proteomes" id="UP000474957"/>
    </source>
</evidence>
<dbReference type="SUPFAM" id="SSF52540">
    <property type="entry name" value="P-loop containing nucleoside triphosphate hydrolases"/>
    <property type="match status" value="1"/>
</dbReference>
<gene>
    <name evidence="3" type="ORF">GE300_18985</name>
</gene>
<dbReference type="InterPro" id="IPR050571">
    <property type="entry name" value="Class-IV_PLP-Dep_Aminotrnsfr"/>
</dbReference>
<reference evidence="3 4" key="1">
    <citation type="submission" date="2019-10" db="EMBL/GenBank/DDBJ databases">
        <title>Cognatihalovulum marinum gen. nov. sp. nov., a new member of the family Rhodobacteraceae isolated from deep seawater of the Northwest Indian Ocean.</title>
        <authorList>
            <person name="Ruan C."/>
            <person name="Wang J."/>
            <person name="Zheng X."/>
            <person name="Song L."/>
            <person name="Zhu Y."/>
            <person name="Huang Y."/>
            <person name="Lu Z."/>
            <person name="Du W."/>
            <person name="Huang L."/>
            <person name="Dai X."/>
        </authorList>
    </citation>
    <scope>NUCLEOTIDE SEQUENCE [LARGE SCALE GENOMIC DNA]</scope>
    <source>
        <strain evidence="3 4">2CG4</strain>
    </source>
</reference>
<dbReference type="AlphaFoldDB" id="A0A6L5Z514"/>
<keyword evidence="2" id="KW-0100">Branched-chain amino acid biosynthesis</keyword>
<proteinExistence type="inferred from homology"/>
<evidence type="ECO:0000313" key="3">
    <source>
        <dbReference type="EMBL" id="MSU91668.1"/>
    </source>
</evidence>
<keyword evidence="4" id="KW-1185">Reference proteome</keyword>
<sequence length="243" mass="25969">MNVAMWSGPRNLSTALMYAFGARPDCAVWDEPFYAAYLARTGLDHPMADRVLAAHEADPAAVAARCAGPAPDGRAVFYQKHMAQHMLPGFDLSWTRSAVNVFLIRHPARVIASYHAKRQNPVPADIGAAGQAALFARTAAAAGRDPVVIDSADIRAAPEPMLRALCAAIGLAFDPAMLRWPAGGHPGDGVWAAHWYGAVHRSTGFAGPEGPLPAVPKHLRPVLEDALPYYRRLRARALTPTGG</sequence>
<dbReference type="RefSeq" id="WP_154449061.1">
    <property type="nucleotide sequence ID" value="NZ_WIND01000023.1"/>
</dbReference>
<organism evidence="3 4">
    <name type="scientific">Halovulum marinum</name>
    <dbReference type="NCBI Taxonomy" id="2662447"/>
    <lineage>
        <taxon>Bacteria</taxon>
        <taxon>Pseudomonadati</taxon>
        <taxon>Pseudomonadota</taxon>
        <taxon>Alphaproteobacteria</taxon>
        <taxon>Rhodobacterales</taxon>
        <taxon>Paracoccaceae</taxon>
        <taxon>Halovulum</taxon>
    </lineage>
</organism>
<keyword evidence="3" id="KW-0378">Hydrolase</keyword>
<name>A0A6L5Z514_9RHOB</name>
<dbReference type="Proteomes" id="UP000474957">
    <property type="component" value="Unassembled WGS sequence"/>
</dbReference>
<dbReference type="PANTHER" id="PTHR42743">
    <property type="entry name" value="AMINO-ACID AMINOTRANSFERASE"/>
    <property type="match status" value="1"/>
</dbReference>
<keyword evidence="2" id="KW-0028">Amino-acid biosynthesis</keyword>
<dbReference type="GO" id="GO:0016787">
    <property type="term" value="F:hydrolase activity"/>
    <property type="evidence" value="ECO:0007669"/>
    <property type="project" value="UniProtKB-KW"/>
</dbReference>
<dbReference type="EMBL" id="WIND01000023">
    <property type="protein sequence ID" value="MSU91668.1"/>
    <property type="molecule type" value="Genomic_DNA"/>
</dbReference>
<accession>A0A6L5Z514</accession>
<dbReference type="PANTHER" id="PTHR42743:SF11">
    <property type="entry name" value="AMINODEOXYCHORISMATE LYASE"/>
    <property type="match status" value="1"/>
</dbReference>
<dbReference type="InterPro" id="IPR027417">
    <property type="entry name" value="P-loop_NTPase"/>
</dbReference>
<comment type="caution">
    <text evidence="3">The sequence shown here is derived from an EMBL/GenBank/DDBJ whole genome shotgun (WGS) entry which is preliminary data.</text>
</comment>
<dbReference type="Pfam" id="PF19798">
    <property type="entry name" value="Sulfotransfer_5"/>
    <property type="match status" value="1"/>
</dbReference>
<comment type="similarity">
    <text evidence="1">Belongs to the class-IV pyridoxal-phosphate-dependent aminotransferase family.</text>
</comment>